<reference evidence="2" key="1">
    <citation type="submission" date="2017-08" db="EMBL/GenBank/DDBJ databases">
        <authorList>
            <person name="Imhoff J.F."/>
            <person name="Rahn T."/>
            <person name="Kuenzel S."/>
            <person name="Neulinger S.C."/>
        </authorList>
    </citation>
    <scope>NUCLEOTIDE SEQUENCE</scope>
    <source>
        <strain evidence="2">IM 151</strain>
    </source>
</reference>
<name>A0ABS1DSR6_RUBGE</name>
<organism evidence="2 3">
    <name type="scientific">Rubrivivax gelatinosus</name>
    <name type="common">Rhodocyclus gelatinosus</name>
    <name type="synonym">Rhodopseudomonas gelatinosa</name>
    <dbReference type="NCBI Taxonomy" id="28068"/>
    <lineage>
        <taxon>Bacteria</taxon>
        <taxon>Pseudomonadati</taxon>
        <taxon>Pseudomonadota</taxon>
        <taxon>Betaproteobacteria</taxon>
        <taxon>Burkholderiales</taxon>
        <taxon>Sphaerotilaceae</taxon>
        <taxon>Rubrivivax</taxon>
    </lineage>
</organism>
<evidence type="ECO:0000313" key="2">
    <source>
        <dbReference type="EMBL" id="MBK1712171.1"/>
    </source>
</evidence>
<keyword evidence="3" id="KW-1185">Reference proteome</keyword>
<proteinExistence type="predicted"/>
<feature type="region of interest" description="Disordered" evidence="1">
    <location>
        <begin position="76"/>
        <end position="98"/>
    </location>
</feature>
<comment type="caution">
    <text evidence="2">The sequence shown here is derived from an EMBL/GenBank/DDBJ whole genome shotgun (WGS) entry which is preliminary data.</text>
</comment>
<gene>
    <name evidence="2" type="ORF">CKO43_05185</name>
</gene>
<dbReference type="EMBL" id="NRRU01000013">
    <property type="protein sequence ID" value="MBK1712171.1"/>
    <property type="molecule type" value="Genomic_DNA"/>
</dbReference>
<sequence length="98" mass="10778">MSKPVYLAWTAGKDAYAGNRLVAEHGPMQAVNLISKTLASHNPNLSTFDAIGMATHLLQYHTMLAQGIMPCHEARKRTKAPSASNNFRFTHIGERNSN</sequence>
<evidence type="ECO:0000313" key="3">
    <source>
        <dbReference type="Proteomes" id="UP001041814"/>
    </source>
</evidence>
<evidence type="ECO:0000256" key="1">
    <source>
        <dbReference type="SAM" id="MobiDB-lite"/>
    </source>
</evidence>
<reference evidence="2" key="2">
    <citation type="journal article" date="2020" name="Microorganisms">
        <title>Osmotic Adaptation and Compatible Solute Biosynthesis of Phototrophic Bacteria as Revealed from Genome Analyses.</title>
        <authorList>
            <person name="Imhoff J.F."/>
            <person name="Rahn T."/>
            <person name="Kunzel S."/>
            <person name="Keller A."/>
            <person name="Neulinger S.C."/>
        </authorList>
    </citation>
    <scope>NUCLEOTIDE SEQUENCE</scope>
    <source>
        <strain evidence="2">IM 151</strain>
    </source>
</reference>
<accession>A0ABS1DSR6</accession>
<protein>
    <submittedName>
        <fullName evidence="2">Uncharacterized protein</fullName>
    </submittedName>
</protein>
<dbReference type="Proteomes" id="UP001041814">
    <property type="component" value="Unassembled WGS sequence"/>
</dbReference>